<protein>
    <submittedName>
        <fullName evidence="1">Uncharacterized protein</fullName>
    </submittedName>
</protein>
<organism evidence="1 2">
    <name type="scientific">Jaapia argillacea MUCL 33604</name>
    <dbReference type="NCBI Taxonomy" id="933084"/>
    <lineage>
        <taxon>Eukaryota</taxon>
        <taxon>Fungi</taxon>
        <taxon>Dikarya</taxon>
        <taxon>Basidiomycota</taxon>
        <taxon>Agaricomycotina</taxon>
        <taxon>Agaricomycetes</taxon>
        <taxon>Agaricomycetidae</taxon>
        <taxon>Jaapiales</taxon>
        <taxon>Jaapiaceae</taxon>
        <taxon>Jaapia</taxon>
    </lineage>
</organism>
<evidence type="ECO:0000313" key="2">
    <source>
        <dbReference type="Proteomes" id="UP000027265"/>
    </source>
</evidence>
<proteinExistence type="predicted"/>
<evidence type="ECO:0000313" key="1">
    <source>
        <dbReference type="EMBL" id="KDQ49085.1"/>
    </source>
</evidence>
<dbReference type="EMBL" id="KL197813">
    <property type="protein sequence ID" value="KDQ49085.1"/>
    <property type="molecule type" value="Genomic_DNA"/>
</dbReference>
<gene>
    <name evidence="1" type="ORF">JAAARDRAFT_201150</name>
</gene>
<sequence>MHGGVVQTIFQHDQPGVNDESLWAEVLWMKPSNFTAVEGDIWSCFPELDVQFWEFNVYHEAGILSTPPPIVKFKQIRCQLA</sequence>
<dbReference type="HOGENOM" id="CLU_2574186_0_0_1"/>
<name>A0A067P5H2_9AGAM</name>
<dbReference type="OrthoDB" id="3239894at2759"/>
<dbReference type="AlphaFoldDB" id="A0A067P5H2"/>
<keyword evidence="2" id="KW-1185">Reference proteome</keyword>
<dbReference type="InParanoid" id="A0A067P5H2"/>
<accession>A0A067P5H2</accession>
<reference evidence="2" key="1">
    <citation type="journal article" date="2014" name="Proc. Natl. Acad. Sci. U.S.A.">
        <title>Extensive sampling of basidiomycete genomes demonstrates inadequacy of the white-rot/brown-rot paradigm for wood decay fungi.</title>
        <authorList>
            <person name="Riley R."/>
            <person name="Salamov A.A."/>
            <person name="Brown D.W."/>
            <person name="Nagy L.G."/>
            <person name="Floudas D."/>
            <person name="Held B.W."/>
            <person name="Levasseur A."/>
            <person name="Lombard V."/>
            <person name="Morin E."/>
            <person name="Otillar R."/>
            <person name="Lindquist E.A."/>
            <person name="Sun H."/>
            <person name="LaButti K.M."/>
            <person name="Schmutz J."/>
            <person name="Jabbour D."/>
            <person name="Luo H."/>
            <person name="Baker S.E."/>
            <person name="Pisabarro A.G."/>
            <person name="Walton J.D."/>
            <person name="Blanchette R.A."/>
            <person name="Henrissat B."/>
            <person name="Martin F."/>
            <person name="Cullen D."/>
            <person name="Hibbett D.S."/>
            <person name="Grigoriev I.V."/>
        </authorList>
    </citation>
    <scope>NUCLEOTIDE SEQUENCE [LARGE SCALE GENOMIC DNA]</scope>
    <source>
        <strain evidence="2">MUCL 33604</strain>
    </source>
</reference>
<dbReference type="Proteomes" id="UP000027265">
    <property type="component" value="Unassembled WGS sequence"/>
</dbReference>